<keyword evidence="1" id="KW-0472">Membrane</keyword>
<dbReference type="Proteomes" id="UP001235712">
    <property type="component" value="Unassembled WGS sequence"/>
</dbReference>
<name>A0ABT9P8N9_9ACTN</name>
<feature type="transmembrane region" description="Helical" evidence="1">
    <location>
        <begin position="35"/>
        <end position="54"/>
    </location>
</feature>
<dbReference type="EMBL" id="JAUSQZ010000001">
    <property type="protein sequence ID" value="MDP9829053.1"/>
    <property type="molecule type" value="Genomic_DNA"/>
</dbReference>
<gene>
    <name evidence="2" type="ORF">J2S57_004802</name>
</gene>
<feature type="transmembrane region" description="Helical" evidence="1">
    <location>
        <begin position="315"/>
        <end position="336"/>
    </location>
</feature>
<dbReference type="SUPFAM" id="SSF103473">
    <property type="entry name" value="MFS general substrate transporter"/>
    <property type="match status" value="1"/>
</dbReference>
<feature type="transmembrane region" description="Helical" evidence="1">
    <location>
        <begin position="291"/>
        <end position="309"/>
    </location>
</feature>
<feature type="transmembrane region" description="Helical" evidence="1">
    <location>
        <begin position="66"/>
        <end position="83"/>
    </location>
</feature>
<reference evidence="2 3" key="1">
    <citation type="submission" date="2023-07" db="EMBL/GenBank/DDBJ databases">
        <title>Sequencing the genomes of 1000 actinobacteria strains.</title>
        <authorList>
            <person name="Klenk H.-P."/>
        </authorList>
    </citation>
    <scope>NUCLEOTIDE SEQUENCE [LARGE SCALE GENOMIC DNA]</scope>
    <source>
        <strain evidence="2 3">DSM 44388</strain>
    </source>
</reference>
<feature type="transmembrane region" description="Helical" evidence="1">
    <location>
        <begin position="120"/>
        <end position="140"/>
    </location>
</feature>
<protein>
    <submittedName>
        <fullName evidence="2">MFS family permease</fullName>
    </submittedName>
</protein>
<evidence type="ECO:0000256" key="1">
    <source>
        <dbReference type="SAM" id="Phobius"/>
    </source>
</evidence>
<keyword evidence="1" id="KW-1133">Transmembrane helix</keyword>
<evidence type="ECO:0000313" key="3">
    <source>
        <dbReference type="Proteomes" id="UP001235712"/>
    </source>
</evidence>
<feature type="transmembrane region" description="Helical" evidence="1">
    <location>
        <begin position="348"/>
        <end position="370"/>
    </location>
</feature>
<feature type="transmembrane region" description="Helical" evidence="1">
    <location>
        <begin position="376"/>
        <end position="396"/>
    </location>
</feature>
<dbReference type="InterPro" id="IPR036259">
    <property type="entry name" value="MFS_trans_sf"/>
</dbReference>
<keyword evidence="1" id="KW-0812">Transmembrane</keyword>
<feature type="transmembrane region" description="Helical" evidence="1">
    <location>
        <begin position="258"/>
        <end position="279"/>
    </location>
</feature>
<dbReference type="Gene3D" id="1.20.1250.20">
    <property type="entry name" value="MFS general substrate transporter like domains"/>
    <property type="match status" value="1"/>
</dbReference>
<feature type="transmembrane region" description="Helical" evidence="1">
    <location>
        <begin position="185"/>
        <end position="205"/>
    </location>
</feature>
<accession>A0ABT9P8N9</accession>
<feature type="transmembrane region" description="Helical" evidence="1">
    <location>
        <begin position="95"/>
        <end position="113"/>
    </location>
</feature>
<dbReference type="RefSeq" id="WP_307246872.1">
    <property type="nucleotide sequence ID" value="NZ_JAUSQZ010000001.1"/>
</dbReference>
<evidence type="ECO:0000313" key="2">
    <source>
        <dbReference type="EMBL" id="MDP9829053.1"/>
    </source>
</evidence>
<feature type="transmembrane region" description="Helical" evidence="1">
    <location>
        <begin position="226"/>
        <end position="252"/>
    </location>
</feature>
<sequence length="403" mass="40039">MSGSVSQCLAASGSGTVKGAAVPTRPHLDLVRWQAGLGTFAVPQAAAPIAFALLARPLTGSARSGAALVFAMTLSLVLFGVPVTRLGRRFDSVAYLRGLLVIRTTALVCLTGSASLRAPFVTLIAPVVVVGAVNGAAYAYQRALLNHLVAPGARPRAVGVATTLNEVAFASSPVLASTLGAVSPVGAMAVITLVGAGPLVLTPRVRASAPSAPVRGTGAGRIPAQALVWLCCAAAGSAVVSSVEVGAVSFALGFGLDAGWAFVFATTLCLGSVTGGIWVSVRNRVPGTGRVIGLLTVTAVAAGVLLVSGHVVVSLLGAATIGFVLPGLGTFYSLRLDELAPPGRGPEMFAFLRMANAAGIIVVSGLLAALGLRSAVLGGLVLLLPALGAAVAVRLGERVPGAA</sequence>
<keyword evidence="3" id="KW-1185">Reference proteome</keyword>
<comment type="caution">
    <text evidence="2">The sequence shown here is derived from an EMBL/GenBank/DDBJ whole genome shotgun (WGS) entry which is preliminary data.</text>
</comment>
<organism evidence="2 3">
    <name type="scientific">Kineosporia succinea</name>
    <dbReference type="NCBI Taxonomy" id="84632"/>
    <lineage>
        <taxon>Bacteria</taxon>
        <taxon>Bacillati</taxon>
        <taxon>Actinomycetota</taxon>
        <taxon>Actinomycetes</taxon>
        <taxon>Kineosporiales</taxon>
        <taxon>Kineosporiaceae</taxon>
        <taxon>Kineosporia</taxon>
    </lineage>
</organism>
<proteinExistence type="predicted"/>